<evidence type="ECO:0000259" key="3">
    <source>
        <dbReference type="Pfam" id="PF13240"/>
    </source>
</evidence>
<evidence type="ECO:0000313" key="5">
    <source>
        <dbReference type="EMBL" id="SER53963.1"/>
    </source>
</evidence>
<evidence type="ECO:0000256" key="2">
    <source>
        <dbReference type="SAM" id="Phobius"/>
    </source>
</evidence>
<dbReference type="InterPro" id="IPR059177">
    <property type="entry name" value="GH29D-like_dom"/>
</dbReference>
<organism evidence="5 6">
    <name type="scientific">Lachnobacterium bovis</name>
    <dbReference type="NCBI Taxonomy" id="140626"/>
    <lineage>
        <taxon>Bacteria</taxon>
        <taxon>Bacillati</taxon>
        <taxon>Bacillota</taxon>
        <taxon>Clostridia</taxon>
        <taxon>Lachnospirales</taxon>
        <taxon>Lachnospiraceae</taxon>
        <taxon>Lachnobacterium</taxon>
    </lineage>
</organism>
<dbReference type="SMART" id="SM00028">
    <property type="entry name" value="TPR"/>
    <property type="match status" value="2"/>
</dbReference>
<keyword evidence="1" id="KW-0802">TPR repeat</keyword>
<dbReference type="Pfam" id="PF13290">
    <property type="entry name" value="CHB_HEX_C_1"/>
    <property type="match status" value="2"/>
</dbReference>
<dbReference type="SUPFAM" id="SSF48452">
    <property type="entry name" value="TPR-like"/>
    <property type="match status" value="1"/>
</dbReference>
<proteinExistence type="predicted"/>
<dbReference type="EMBL" id="FOGW01000005">
    <property type="protein sequence ID" value="SER53963.1"/>
    <property type="molecule type" value="Genomic_DNA"/>
</dbReference>
<dbReference type="InterPro" id="IPR019734">
    <property type="entry name" value="TPR_rpt"/>
</dbReference>
<sequence length="381" mass="43226">MKCKKCGNDLQDGTIYCPKCGKEVQIVPDYNEFDEEYLKNLIMQEQINDSFVENDRISSDEISIYPGNKKGRIIILGGMITAIVLAIAVVVYTSITNYHLNSYDYQISKGKEAVKEKNYDLAIKYYNKAAEINKTKAYPLYELGKIYEKQNEYATAEDMYKKSIELNNKYVSAYKHIIKLYEKNEELNKIVELSKSVNNSKIKALFSEYIAIEPSFNSDTEVFYNKINLQLSIANKTDVVYYTIDGKDPTKDGIVYNDKDGIVIRTPGTYYIKAVSKNKKGIYSQIVGKSCKLVLLKPDQPVVSPSSGSYGAPTYITISVPDGCEAYYTWDGQVPTRNSEKYTNPILVPEGNNVLNVISVDIKTGRVSDTYSAYYEYYAQE</sequence>
<evidence type="ECO:0000256" key="1">
    <source>
        <dbReference type="PROSITE-ProRule" id="PRU00339"/>
    </source>
</evidence>
<dbReference type="Gene3D" id="1.25.40.10">
    <property type="entry name" value="Tetratricopeptide repeat domain"/>
    <property type="match status" value="1"/>
</dbReference>
<dbReference type="Pfam" id="PF13240">
    <property type="entry name" value="Zn_Ribbon_1"/>
    <property type="match status" value="1"/>
</dbReference>
<accession>A0A1H9Q267</accession>
<keyword evidence="2" id="KW-1133">Transmembrane helix</keyword>
<dbReference type="PANTHER" id="PTHR12558">
    <property type="entry name" value="CELL DIVISION CYCLE 16,23,27"/>
    <property type="match status" value="1"/>
</dbReference>
<keyword evidence="2" id="KW-0472">Membrane</keyword>
<dbReference type="Proteomes" id="UP000182471">
    <property type="component" value="Unassembled WGS sequence"/>
</dbReference>
<keyword evidence="6" id="KW-1185">Reference proteome</keyword>
<evidence type="ECO:0000259" key="4">
    <source>
        <dbReference type="Pfam" id="PF13290"/>
    </source>
</evidence>
<dbReference type="PROSITE" id="PS50005">
    <property type="entry name" value="TPR"/>
    <property type="match status" value="1"/>
</dbReference>
<protein>
    <submittedName>
        <fullName evidence="5">Zinc-ribbon domain-containing protein</fullName>
    </submittedName>
</protein>
<dbReference type="OrthoDB" id="9802197at2"/>
<evidence type="ECO:0000313" key="6">
    <source>
        <dbReference type="Proteomes" id="UP000182471"/>
    </source>
</evidence>
<dbReference type="InterPro" id="IPR011990">
    <property type="entry name" value="TPR-like_helical_dom_sf"/>
</dbReference>
<gene>
    <name evidence="5" type="ORF">SAMN02910429_00400</name>
</gene>
<dbReference type="PANTHER" id="PTHR12558:SF13">
    <property type="entry name" value="CELL DIVISION CYCLE PROTEIN 27 HOMOLOG"/>
    <property type="match status" value="1"/>
</dbReference>
<dbReference type="InterPro" id="IPR026870">
    <property type="entry name" value="Zinc_ribbon_dom"/>
</dbReference>
<dbReference type="RefSeq" id="WP_022747853.1">
    <property type="nucleotide sequence ID" value="NZ_FOGW01000005.1"/>
</dbReference>
<feature type="repeat" description="TPR" evidence="1">
    <location>
        <begin position="137"/>
        <end position="170"/>
    </location>
</feature>
<dbReference type="Pfam" id="PF13181">
    <property type="entry name" value="TPR_8"/>
    <property type="match status" value="2"/>
</dbReference>
<dbReference type="AlphaFoldDB" id="A0A1H9Q267"/>
<feature type="domain" description="Zinc-ribbon" evidence="3">
    <location>
        <begin position="2"/>
        <end position="24"/>
    </location>
</feature>
<feature type="transmembrane region" description="Helical" evidence="2">
    <location>
        <begin position="73"/>
        <end position="95"/>
    </location>
</feature>
<name>A0A1H9Q267_9FIRM</name>
<keyword evidence="2" id="KW-0812">Transmembrane</keyword>
<feature type="domain" description="GH29D-like beta-sandwich" evidence="4">
    <location>
        <begin position="224"/>
        <end position="285"/>
    </location>
</feature>
<feature type="domain" description="GH29D-like beta-sandwich" evidence="4">
    <location>
        <begin position="305"/>
        <end position="371"/>
    </location>
</feature>
<reference evidence="6" key="1">
    <citation type="submission" date="2016-10" db="EMBL/GenBank/DDBJ databases">
        <authorList>
            <person name="Varghese N."/>
            <person name="Submissions S."/>
        </authorList>
    </citation>
    <scope>NUCLEOTIDE SEQUENCE [LARGE SCALE GENOMIC DNA]</scope>
    <source>
        <strain evidence="6">S1b</strain>
    </source>
</reference>